<dbReference type="Pfam" id="PF00361">
    <property type="entry name" value="Proton_antipo_M"/>
    <property type="match status" value="1"/>
</dbReference>
<evidence type="ECO:0000256" key="8">
    <source>
        <dbReference type="RuleBase" id="RU000320"/>
    </source>
</evidence>
<name>A0A7V4G8H3_9BACT</name>
<evidence type="ECO:0000256" key="5">
    <source>
        <dbReference type="ARBA" id="ARBA00022989"/>
    </source>
</evidence>
<comment type="subcellular location">
    <subcellularLocation>
        <location evidence="1">Endomembrane system</location>
        <topology evidence="1">Multi-pass membrane protein</topology>
    </subcellularLocation>
    <subcellularLocation>
        <location evidence="8">Membrane</location>
        <topology evidence="8">Multi-pass membrane protein</topology>
    </subcellularLocation>
</comment>
<dbReference type="GO" id="GO:0042773">
    <property type="term" value="P:ATP synthesis coupled electron transport"/>
    <property type="evidence" value="ECO:0007669"/>
    <property type="project" value="InterPro"/>
</dbReference>
<keyword evidence="5 9" id="KW-1133">Transmembrane helix</keyword>
<dbReference type="GO" id="GO:0016020">
    <property type="term" value="C:membrane"/>
    <property type="evidence" value="ECO:0007669"/>
    <property type="project" value="UniProtKB-SubCell"/>
</dbReference>
<protein>
    <submittedName>
        <fullName evidence="12">NADH-quinone oxidoreductase subunit M</fullName>
        <ecNumber evidence="12">1.6.5.11</ecNumber>
    </submittedName>
</protein>
<dbReference type="PANTHER" id="PTHR43507">
    <property type="entry name" value="NADH-UBIQUINONE OXIDOREDUCTASE CHAIN 4"/>
    <property type="match status" value="1"/>
</dbReference>
<sequence>MQLPILSVLVFLPLVGIVPLLFMDQKKDKVMKGYTLAVSLVEFLVSLRLWFDFNDAIPTMQFVERYNWLPQYGISYFVGVDGFSLLLIMLTTFITPICVVATWEDVQYRVKEFMICLLALMAGMIGVFVALDLFLFYVFWEVMLIPMYLLIGVWGNPARRVYAAIKFFLYTMFGSLLMLVAILVLYFHYGKVTGTYTFDLLKMYGLTLPFHMQFWMFLAFGLAFAIKVPMFPFHTWLPDAHTEAPTVGSVILAAVLLKMGTYGFLRFNMPLFPQAAYYFVPLFSILAIIGIVYGALVSMVQKDLKRLVAFSSVSHLGFVMLGLFSYTMQGVQGGIIQMINHGLSTGALFLIVGCIYERRHTRMIADFGGLSAVMPVFATIFMIVTLSSIGLPGLNGFVGEFLILVGTFKVSPVYAAIGATGVIFAACYMLWMFQRVMFMEVTNEKNKNLKDLSLREIALFVPILVFIVWIGVYPSTFLDKTKATTAHFISMMEKAKGVQVTLSQVFKGEAK</sequence>
<evidence type="ECO:0000256" key="9">
    <source>
        <dbReference type="SAM" id="Phobius"/>
    </source>
</evidence>
<evidence type="ECO:0000256" key="4">
    <source>
        <dbReference type="ARBA" id="ARBA00022967"/>
    </source>
</evidence>
<evidence type="ECO:0000256" key="6">
    <source>
        <dbReference type="ARBA" id="ARBA00023027"/>
    </source>
</evidence>
<evidence type="ECO:0000313" key="12">
    <source>
        <dbReference type="EMBL" id="HGS05319.1"/>
    </source>
</evidence>
<gene>
    <name evidence="12" type="ORF">ENT08_06225</name>
</gene>
<dbReference type="InterPro" id="IPR003918">
    <property type="entry name" value="NADH_UbQ_OxRdtase"/>
</dbReference>
<proteinExistence type="inferred from homology"/>
<feature type="transmembrane region" description="Helical" evidence="9">
    <location>
        <begin position="277"/>
        <end position="300"/>
    </location>
</feature>
<evidence type="ECO:0000259" key="11">
    <source>
        <dbReference type="Pfam" id="PF01059"/>
    </source>
</evidence>
<dbReference type="Pfam" id="PF01059">
    <property type="entry name" value="Oxidored_q5_N"/>
    <property type="match status" value="1"/>
</dbReference>
<feature type="transmembrane region" description="Helical" evidence="9">
    <location>
        <begin position="334"/>
        <end position="356"/>
    </location>
</feature>
<dbReference type="PANTHER" id="PTHR43507:SF1">
    <property type="entry name" value="NADH-UBIQUINONE OXIDOREDUCTASE CHAIN 4"/>
    <property type="match status" value="1"/>
</dbReference>
<dbReference type="InterPro" id="IPR000260">
    <property type="entry name" value="NADH4_N"/>
</dbReference>
<dbReference type="GO" id="GO:0012505">
    <property type="term" value="C:endomembrane system"/>
    <property type="evidence" value="ECO:0007669"/>
    <property type="project" value="UniProtKB-SubCell"/>
</dbReference>
<feature type="transmembrane region" description="Helical" evidence="9">
    <location>
        <begin position="368"/>
        <end position="391"/>
    </location>
</feature>
<dbReference type="NCBIfam" id="TIGR01972">
    <property type="entry name" value="NDH_I_M"/>
    <property type="match status" value="1"/>
</dbReference>
<keyword evidence="7 9" id="KW-0472">Membrane</keyword>
<accession>A0A7V4G8H3</accession>
<evidence type="ECO:0000259" key="10">
    <source>
        <dbReference type="Pfam" id="PF00361"/>
    </source>
</evidence>
<dbReference type="AlphaFoldDB" id="A0A7V4G8H3"/>
<dbReference type="NCBIfam" id="NF004499">
    <property type="entry name" value="PRK05846.1-3"/>
    <property type="match status" value="1"/>
</dbReference>
<evidence type="ECO:0000256" key="2">
    <source>
        <dbReference type="ARBA" id="ARBA00009025"/>
    </source>
</evidence>
<reference evidence="12" key="1">
    <citation type="journal article" date="2020" name="mSystems">
        <title>Genome- and Community-Level Interaction Insights into Carbon Utilization and Element Cycling Functions of Hydrothermarchaeota in Hydrothermal Sediment.</title>
        <authorList>
            <person name="Zhou Z."/>
            <person name="Liu Y."/>
            <person name="Xu W."/>
            <person name="Pan J."/>
            <person name="Luo Z.H."/>
            <person name="Li M."/>
        </authorList>
    </citation>
    <scope>NUCLEOTIDE SEQUENCE [LARGE SCALE GENOMIC DNA]</scope>
    <source>
        <strain evidence="12">SpSt-548</strain>
    </source>
</reference>
<organism evidence="12">
    <name type="scientific">Desulfobacca acetoxidans</name>
    <dbReference type="NCBI Taxonomy" id="60893"/>
    <lineage>
        <taxon>Bacteria</taxon>
        <taxon>Pseudomonadati</taxon>
        <taxon>Thermodesulfobacteriota</taxon>
        <taxon>Desulfobaccia</taxon>
        <taxon>Desulfobaccales</taxon>
        <taxon>Desulfobaccaceae</taxon>
        <taxon>Desulfobacca</taxon>
    </lineage>
</organism>
<feature type="domain" description="NADH:ubiquinone oxidoreductase chain 4 N-terminal" evidence="11">
    <location>
        <begin position="12"/>
        <end position="122"/>
    </location>
</feature>
<dbReference type="NCBIfam" id="NF004500">
    <property type="entry name" value="PRK05846.1-4"/>
    <property type="match status" value="1"/>
</dbReference>
<feature type="transmembrane region" description="Helical" evidence="9">
    <location>
        <begin position="137"/>
        <end position="155"/>
    </location>
</feature>
<keyword evidence="4" id="KW-1278">Translocase</keyword>
<evidence type="ECO:0000256" key="3">
    <source>
        <dbReference type="ARBA" id="ARBA00022692"/>
    </source>
</evidence>
<dbReference type="GO" id="GO:0015990">
    <property type="term" value="P:electron transport coupled proton transport"/>
    <property type="evidence" value="ECO:0007669"/>
    <property type="project" value="TreeGrafter"/>
</dbReference>
<keyword evidence="12" id="KW-0560">Oxidoreductase</keyword>
<feature type="transmembrane region" description="Helical" evidence="9">
    <location>
        <begin position="113"/>
        <end position="131"/>
    </location>
</feature>
<dbReference type="EC" id="1.6.5.11" evidence="12"/>
<evidence type="ECO:0000256" key="7">
    <source>
        <dbReference type="ARBA" id="ARBA00023136"/>
    </source>
</evidence>
<feature type="transmembrane region" description="Helical" evidence="9">
    <location>
        <begin position="6"/>
        <end position="22"/>
    </location>
</feature>
<keyword evidence="3 8" id="KW-0812">Transmembrane</keyword>
<dbReference type="PRINTS" id="PR01437">
    <property type="entry name" value="NUOXDRDTASE4"/>
</dbReference>
<evidence type="ECO:0000256" key="1">
    <source>
        <dbReference type="ARBA" id="ARBA00004127"/>
    </source>
</evidence>
<comment type="similarity">
    <text evidence="2">Belongs to the complex I subunit 4 family.</text>
</comment>
<feature type="transmembrane region" description="Helical" evidence="9">
    <location>
        <begin position="208"/>
        <end position="226"/>
    </location>
</feature>
<comment type="caution">
    <text evidence="12">The sequence shown here is derived from an EMBL/GenBank/DDBJ whole genome shotgun (WGS) entry which is preliminary data.</text>
</comment>
<keyword evidence="6" id="KW-0520">NAD</keyword>
<dbReference type="GO" id="GO:0003954">
    <property type="term" value="F:NADH dehydrogenase activity"/>
    <property type="evidence" value="ECO:0007669"/>
    <property type="project" value="TreeGrafter"/>
</dbReference>
<feature type="transmembrane region" description="Helical" evidence="9">
    <location>
        <begin position="307"/>
        <end position="328"/>
    </location>
</feature>
<dbReference type="GO" id="GO:0008137">
    <property type="term" value="F:NADH dehydrogenase (ubiquinone) activity"/>
    <property type="evidence" value="ECO:0007669"/>
    <property type="project" value="InterPro"/>
</dbReference>
<dbReference type="InterPro" id="IPR010227">
    <property type="entry name" value="NADH_Q_OxRdtase_chainM/4"/>
</dbReference>
<feature type="transmembrane region" description="Helical" evidence="9">
    <location>
        <begin position="34"/>
        <end position="53"/>
    </location>
</feature>
<dbReference type="InterPro" id="IPR001750">
    <property type="entry name" value="ND/Mrp_TM"/>
</dbReference>
<dbReference type="EMBL" id="DSXI01000366">
    <property type="protein sequence ID" value="HGS05319.1"/>
    <property type="molecule type" value="Genomic_DNA"/>
</dbReference>
<dbReference type="GO" id="GO:0048039">
    <property type="term" value="F:ubiquinone binding"/>
    <property type="evidence" value="ECO:0007669"/>
    <property type="project" value="TreeGrafter"/>
</dbReference>
<feature type="domain" description="NADH:quinone oxidoreductase/Mrp antiporter transmembrane" evidence="10">
    <location>
        <begin position="130"/>
        <end position="417"/>
    </location>
</feature>
<feature type="transmembrane region" description="Helical" evidence="9">
    <location>
        <begin position="247"/>
        <end position="265"/>
    </location>
</feature>
<feature type="transmembrane region" description="Helical" evidence="9">
    <location>
        <begin position="167"/>
        <end position="188"/>
    </location>
</feature>
<feature type="transmembrane region" description="Helical" evidence="9">
    <location>
        <begin position="73"/>
        <end position="101"/>
    </location>
</feature>
<feature type="transmembrane region" description="Helical" evidence="9">
    <location>
        <begin position="411"/>
        <end position="431"/>
    </location>
</feature>
<feature type="transmembrane region" description="Helical" evidence="9">
    <location>
        <begin position="452"/>
        <end position="472"/>
    </location>
</feature>